<evidence type="ECO:0008006" key="4">
    <source>
        <dbReference type="Google" id="ProtNLM"/>
    </source>
</evidence>
<organism evidence="2 3">
    <name type="scientific">Roseateles flavus</name>
    <dbReference type="NCBI Taxonomy" id="3149041"/>
    <lineage>
        <taxon>Bacteria</taxon>
        <taxon>Pseudomonadati</taxon>
        <taxon>Pseudomonadota</taxon>
        <taxon>Betaproteobacteria</taxon>
        <taxon>Burkholderiales</taxon>
        <taxon>Sphaerotilaceae</taxon>
        <taxon>Roseateles</taxon>
    </lineage>
</organism>
<sequence length="175" mass="18881">MDAARPHPELESTLASAWFSLAGEHCAFRSLDGMPELDPEAACFQLPVLSADGREAGRVLLALSDEDAQQLGVSMFGMPLDELGQEELDDANAELCNIFGSCLVKALDDSHQLEMGLPRRARIEAFEALSRRRMPALTLAATLGPRHIVVAYFASARDVDIASPAPPSTKDPRHG</sequence>
<dbReference type="SUPFAM" id="SSF103039">
    <property type="entry name" value="CheC-like"/>
    <property type="match status" value="1"/>
</dbReference>
<keyword evidence="1" id="KW-0145">Chemotaxis</keyword>
<accession>A0ABV0GI54</accession>
<keyword evidence="3" id="KW-1185">Reference proteome</keyword>
<name>A0ABV0GI54_9BURK</name>
<reference evidence="2 3" key="1">
    <citation type="submission" date="2024-05" db="EMBL/GenBank/DDBJ databases">
        <title>Roseateles sp. 2.12 16S ribosomal RNA gene Genome sequencing and assembly.</title>
        <authorList>
            <person name="Woo H."/>
        </authorList>
    </citation>
    <scope>NUCLEOTIDE SEQUENCE [LARGE SCALE GENOMIC DNA]</scope>
    <source>
        <strain evidence="2 3">2.12</strain>
    </source>
</reference>
<dbReference type="Proteomes" id="UP001462640">
    <property type="component" value="Unassembled WGS sequence"/>
</dbReference>
<proteinExistence type="predicted"/>
<dbReference type="EMBL" id="JBDPZC010000009">
    <property type="protein sequence ID" value="MEO3714743.1"/>
    <property type="molecule type" value="Genomic_DNA"/>
</dbReference>
<dbReference type="InterPro" id="IPR028976">
    <property type="entry name" value="CheC-like_sf"/>
</dbReference>
<dbReference type="RefSeq" id="WP_347611820.1">
    <property type="nucleotide sequence ID" value="NZ_JBDPZC010000009.1"/>
</dbReference>
<protein>
    <recommendedName>
        <fullName evidence="4">Chemotaxis phosphatase CheX-like domain-containing protein</fullName>
    </recommendedName>
</protein>
<comment type="caution">
    <text evidence="2">The sequence shown here is derived from an EMBL/GenBank/DDBJ whole genome shotgun (WGS) entry which is preliminary data.</text>
</comment>
<evidence type="ECO:0000313" key="2">
    <source>
        <dbReference type="EMBL" id="MEO3714743.1"/>
    </source>
</evidence>
<evidence type="ECO:0000313" key="3">
    <source>
        <dbReference type="Proteomes" id="UP001462640"/>
    </source>
</evidence>
<dbReference type="Gene3D" id="3.40.1550.10">
    <property type="entry name" value="CheC-like"/>
    <property type="match status" value="1"/>
</dbReference>
<gene>
    <name evidence="2" type="ORF">ABDJ40_18400</name>
</gene>
<evidence type="ECO:0000256" key="1">
    <source>
        <dbReference type="ARBA" id="ARBA00022500"/>
    </source>
</evidence>